<organism evidence="3">
    <name type="scientific">Triatoma infestans</name>
    <name type="common">Assassin bug</name>
    <dbReference type="NCBI Taxonomy" id="30076"/>
    <lineage>
        <taxon>Eukaryota</taxon>
        <taxon>Metazoa</taxon>
        <taxon>Ecdysozoa</taxon>
        <taxon>Arthropoda</taxon>
        <taxon>Hexapoda</taxon>
        <taxon>Insecta</taxon>
        <taxon>Pterygota</taxon>
        <taxon>Neoptera</taxon>
        <taxon>Paraneoptera</taxon>
        <taxon>Hemiptera</taxon>
        <taxon>Heteroptera</taxon>
        <taxon>Panheteroptera</taxon>
        <taxon>Cimicomorpha</taxon>
        <taxon>Reduviidae</taxon>
        <taxon>Triatominae</taxon>
        <taxon>Triatoma</taxon>
    </lineage>
</organism>
<dbReference type="Pfam" id="PF00078">
    <property type="entry name" value="RVT_1"/>
    <property type="match status" value="1"/>
</dbReference>
<feature type="domain" description="Reverse transcriptase" evidence="2">
    <location>
        <begin position="187"/>
        <end position="453"/>
    </location>
</feature>
<keyword evidence="3" id="KW-0808">Transferase</keyword>
<dbReference type="AlphaFoldDB" id="A0A023F6S4"/>
<keyword evidence="3" id="KW-0695">RNA-directed DNA polymerase</keyword>
<dbReference type="GO" id="GO:0003964">
    <property type="term" value="F:RNA-directed DNA polymerase activity"/>
    <property type="evidence" value="ECO:0007669"/>
    <property type="project" value="UniProtKB-KW"/>
</dbReference>
<sequence>PQNLPLHLRQLITEKRRARALWHRTRYPSHKRLFNQLTRQLTNELQEYYNEQYSTFTESLTTDDNSLWTATKKILKYKNISHPLQQTDGSWAKSDEEKAQCLAQHLSSVFTPHPDSQDLQHTENITNELDIPLQLSLPPKPFTPKEVKKIILNLPKKKSPGYDLITSNILLQLPRKAIVFITHLYNAVLRTTYFPILWKFSSVRMIHKPKKPTHLPTSYRPISLLPLLGKILEKLLLIRLQNEIAALNVIPDHQFGFRSCHSTVHQTHRVVDVIATSLELKQYCPGVFLDISQAFDRVWHLGLLYKLKGVLPATYYLVLKSYLSDRFFQVVQGASSSPIYPILAGVPQGSILAPLLYTLFTADLPTHPNTITFTYADDTAILSPNIDPIVATRTLQSHLHILEPWLRQWRIEVNESKSKHVVFTLNKKTLPSLYLNNIPIPPANQVRYLGLHLDKRLTWNPHTRLKRTDCNFRYKMLKRLLDKRSKLTLLNKKRLYTALIAPIWTYGIELYGTAKRSNLNRLQTLQSKILRTILNAPFYVSNHTLHSDLNIPFVSDLAQSRYTKFHSKLSFHFNPLIRDLSSRTLPSNPHRRLKRRWPRDHLSAERRPPRMAAV</sequence>
<feature type="non-terminal residue" evidence="3">
    <location>
        <position position="1"/>
    </location>
</feature>
<evidence type="ECO:0000313" key="3">
    <source>
        <dbReference type="EMBL" id="JAC17066.1"/>
    </source>
</evidence>
<protein>
    <submittedName>
        <fullName evidence="3">Putative rna-directed dna polymerase from mobile element jockey-like protein</fullName>
    </submittedName>
</protein>
<dbReference type="InterPro" id="IPR043502">
    <property type="entry name" value="DNA/RNA_pol_sf"/>
</dbReference>
<proteinExistence type="evidence at transcript level"/>
<evidence type="ECO:0000256" key="1">
    <source>
        <dbReference type="SAM" id="MobiDB-lite"/>
    </source>
</evidence>
<feature type="compositionally biased region" description="Basic and acidic residues" evidence="1">
    <location>
        <begin position="599"/>
        <end position="608"/>
    </location>
</feature>
<dbReference type="SUPFAM" id="SSF56672">
    <property type="entry name" value="DNA/RNA polymerases"/>
    <property type="match status" value="1"/>
</dbReference>
<dbReference type="PANTHER" id="PTHR19446">
    <property type="entry name" value="REVERSE TRANSCRIPTASES"/>
    <property type="match status" value="1"/>
</dbReference>
<name>A0A023F6S4_TRIIF</name>
<feature type="region of interest" description="Disordered" evidence="1">
    <location>
        <begin position="584"/>
        <end position="614"/>
    </location>
</feature>
<accession>A0A023F6S4</accession>
<dbReference type="PROSITE" id="PS50878">
    <property type="entry name" value="RT_POL"/>
    <property type="match status" value="1"/>
</dbReference>
<dbReference type="CDD" id="cd01650">
    <property type="entry name" value="RT_nLTR_like"/>
    <property type="match status" value="1"/>
</dbReference>
<dbReference type="InterPro" id="IPR000477">
    <property type="entry name" value="RT_dom"/>
</dbReference>
<dbReference type="EMBL" id="GBBI01001646">
    <property type="protein sequence ID" value="JAC17066.1"/>
    <property type="molecule type" value="mRNA"/>
</dbReference>
<reference evidence="3" key="1">
    <citation type="journal article" date="2014" name="PLoS Negl. Trop. Dis.">
        <title>An updated insight into the Sialotranscriptome of Triatoma infestans: developmental stage and geographic variations.</title>
        <authorList>
            <person name="Schwarz A."/>
            <person name="Medrano-Mercado N."/>
            <person name="Schaub G.A."/>
            <person name="Struchiner C.J."/>
            <person name="Bargues M.D."/>
            <person name="Levy M.Z."/>
            <person name="Ribeiro J.M."/>
        </authorList>
    </citation>
    <scope>NUCLEOTIDE SEQUENCE</scope>
    <source>
        <strain evidence="3">Chile</strain>
        <tissue evidence="3">Salivary glands</tissue>
    </source>
</reference>
<keyword evidence="3" id="KW-0548">Nucleotidyltransferase</keyword>
<evidence type="ECO:0000259" key="2">
    <source>
        <dbReference type="PROSITE" id="PS50878"/>
    </source>
</evidence>
<feature type="compositionally biased region" description="Basic residues" evidence="1">
    <location>
        <begin position="589"/>
        <end position="598"/>
    </location>
</feature>